<keyword evidence="2 3" id="KW-0802">TPR repeat</keyword>
<feature type="repeat" description="TPR" evidence="3">
    <location>
        <begin position="304"/>
        <end position="336"/>
    </location>
</feature>
<evidence type="ECO:0000313" key="6">
    <source>
        <dbReference type="Proteomes" id="UP001597480"/>
    </source>
</evidence>
<evidence type="ECO:0000256" key="1">
    <source>
        <dbReference type="ARBA" id="ARBA00022737"/>
    </source>
</evidence>
<gene>
    <name evidence="5" type="ORF">ACFSR3_16380</name>
</gene>
<dbReference type="Proteomes" id="UP001597480">
    <property type="component" value="Unassembled WGS sequence"/>
</dbReference>
<dbReference type="RefSeq" id="WP_379822529.1">
    <property type="nucleotide sequence ID" value="NZ_JBHUMD010000030.1"/>
</dbReference>
<accession>A0ABW5NX18</accession>
<name>A0ABW5NX18_9FLAO</name>
<keyword evidence="1" id="KW-0677">Repeat</keyword>
<organism evidence="5 6">
    <name type="scientific">Flavobacterium suzhouense</name>
    <dbReference type="NCBI Taxonomy" id="1529638"/>
    <lineage>
        <taxon>Bacteria</taxon>
        <taxon>Pseudomonadati</taxon>
        <taxon>Bacteroidota</taxon>
        <taxon>Flavobacteriia</taxon>
        <taxon>Flavobacteriales</taxon>
        <taxon>Flavobacteriaceae</taxon>
        <taxon>Flavobacterium</taxon>
    </lineage>
</organism>
<evidence type="ECO:0000256" key="4">
    <source>
        <dbReference type="SAM" id="SignalP"/>
    </source>
</evidence>
<dbReference type="SMART" id="SM00028">
    <property type="entry name" value="TPR"/>
    <property type="match status" value="4"/>
</dbReference>
<evidence type="ECO:0000256" key="3">
    <source>
        <dbReference type="PROSITE-ProRule" id="PRU00339"/>
    </source>
</evidence>
<reference evidence="6" key="1">
    <citation type="journal article" date="2019" name="Int. J. Syst. Evol. Microbiol.">
        <title>The Global Catalogue of Microorganisms (GCM) 10K type strain sequencing project: providing services to taxonomists for standard genome sequencing and annotation.</title>
        <authorList>
            <consortium name="The Broad Institute Genomics Platform"/>
            <consortium name="The Broad Institute Genome Sequencing Center for Infectious Disease"/>
            <person name="Wu L."/>
            <person name="Ma J."/>
        </authorList>
    </citation>
    <scope>NUCLEOTIDE SEQUENCE [LARGE SCALE GENOMIC DNA]</scope>
    <source>
        <strain evidence="6">KCTC 42107</strain>
    </source>
</reference>
<dbReference type="InterPro" id="IPR019734">
    <property type="entry name" value="TPR_rpt"/>
</dbReference>
<protein>
    <recommendedName>
        <fullName evidence="7">Tetratricopeptide repeat protein</fullName>
    </recommendedName>
</protein>
<evidence type="ECO:0008006" key="7">
    <source>
        <dbReference type="Google" id="ProtNLM"/>
    </source>
</evidence>
<keyword evidence="4" id="KW-0732">Signal</keyword>
<dbReference type="Gene3D" id="1.25.40.10">
    <property type="entry name" value="Tetratricopeptide repeat domain"/>
    <property type="match status" value="3"/>
</dbReference>
<keyword evidence="6" id="KW-1185">Reference proteome</keyword>
<evidence type="ECO:0000313" key="5">
    <source>
        <dbReference type="EMBL" id="MFD2603642.1"/>
    </source>
</evidence>
<feature type="repeat" description="TPR" evidence="3">
    <location>
        <begin position="236"/>
        <end position="269"/>
    </location>
</feature>
<evidence type="ECO:0000256" key="2">
    <source>
        <dbReference type="ARBA" id="ARBA00022803"/>
    </source>
</evidence>
<feature type="chain" id="PRO_5046873654" description="Tetratricopeptide repeat protein" evidence="4">
    <location>
        <begin position="20"/>
        <end position="428"/>
    </location>
</feature>
<dbReference type="SUPFAM" id="SSF48452">
    <property type="entry name" value="TPR-like"/>
    <property type="match status" value="1"/>
</dbReference>
<dbReference type="PANTHER" id="PTHR44858">
    <property type="entry name" value="TETRATRICOPEPTIDE REPEAT PROTEIN 6"/>
    <property type="match status" value="1"/>
</dbReference>
<feature type="signal peptide" evidence="4">
    <location>
        <begin position="1"/>
        <end position="19"/>
    </location>
</feature>
<proteinExistence type="predicted"/>
<dbReference type="InterPro" id="IPR011990">
    <property type="entry name" value="TPR-like_helical_dom_sf"/>
</dbReference>
<dbReference type="InterPro" id="IPR050498">
    <property type="entry name" value="Ycf3"/>
</dbReference>
<dbReference type="PROSITE" id="PS50005">
    <property type="entry name" value="TPR"/>
    <property type="match status" value="2"/>
</dbReference>
<sequence>MKIQYAIAASLLLSVGAFAQKDELKALKKLTDKQQPAPADVQEMANLLSQVEPKMSAATPEQQVDYNYYKGMYGVAQLMASSNKSQAVFESTLESFNKVIELEKNGKKKYTSTIQQQIFPSMKNVALKGAQELSKAKMFKEAALYYAAAYRLDTKDGFNLYNAAASSINAQDYDRALEYYLELEKTGFTGETTTYLAKDKATGQVQAFPDKNTRDIAVKTGQYDTPSVEKTPSVRADIVRNIALIYDNKGESEKAKEAFVNARKANPDDITLIISEANLYYKANNMTKYKELISEAIAKNPNDADLYFNLGVTTTDTSAEEAAKYFTKALEIKPDHLQANMAMGSLMLKDDQKIVNQMNSLGTSAADNKKYDALKMQRTASFNKALPYFEKAHKIDPSNQEVISMLASIYQALERTNDYKAMKAKLKS</sequence>
<dbReference type="EMBL" id="JBHUMD010000030">
    <property type="protein sequence ID" value="MFD2603642.1"/>
    <property type="molecule type" value="Genomic_DNA"/>
</dbReference>
<dbReference type="PANTHER" id="PTHR44858:SF1">
    <property type="entry name" value="UDP-N-ACETYLGLUCOSAMINE--PEPTIDE N-ACETYLGLUCOSAMINYLTRANSFERASE SPINDLY-RELATED"/>
    <property type="match status" value="1"/>
</dbReference>
<dbReference type="Pfam" id="PF13181">
    <property type="entry name" value="TPR_8"/>
    <property type="match status" value="2"/>
</dbReference>
<comment type="caution">
    <text evidence="5">The sequence shown here is derived from an EMBL/GenBank/DDBJ whole genome shotgun (WGS) entry which is preliminary data.</text>
</comment>